<feature type="transmembrane region" description="Helical" evidence="5">
    <location>
        <begin position="36"/>
        <end position="55"/>
    </location>
</feature>
<sequence length="251" mass="29288">MIVMMIVVCGVAGVIWALSLLGFLYADDLSIPPYSVPISLVFFMMAFLFNPSHTFHHEARFWLIRKLGRVIVAPFAFVQFADFWLGDQLNTLVFALKDFEYTFCFYTFDNIDWRHAACGDSEQCSDPTRIIASVVSCLPAWFRFAQCLRRYKDTREKFPHLANAFKYATTFFVVRYCRRYGGNQYSSKTANPFFYMLVVSRIFSSCFVLWWDLRMDWGVFESNCGDYKFLREEIVYSSPNNTHPKQANDPG</sequence>
<evidence type="ECO:0000259" key="6">
    <source>
        <dbReference type="PROSITE" id="PS51380"/>
    </source>
</evidence>
<dbReference type="GO" id="GO:0006817">
    <property type="term" value="P:phosphate ion transport"/>
    <property type="evidence" value="ECO:0007669"/>
    <property type="project" value="TreeGrafter"/>
</dbReference>
<reference evidence="7" key="1">
    <citation type="submission" date="2014-08" db="EMBL/GenBank/DDBJ databases">
        <authorList>
            <person name="Murali S."/>
            <person name="Richards S."/>
            <person name="Bandaranaike D."/>
            <person name="Bellair M."/>
            <person name="Blankenburg K."/>
            <person name="Chao H."/>
            <person name="Dinh H."/>
            <person name="Doddapaneni H."/>
            <person name="Dugan-Rocha S."/>
            <person name="Elkadiri S."/>
            <person name="Gnanaolivu R."/>
            <person name="Hughes D."/>
            <person name="Lee S."/>
            <person name="Li M."/>
            <person name="Ming W."/>
            <person name="Munidasa M."/>
            <person name="Muniz J."/>
            <person name="Nguyen L."/>
            <person name="Osuji N."/>
            <person name="Pu L.-L."/>
            <person name="Puazo M."/>
            <person name="Skinner E."/>
            <person name="Qu C."/>
            <person name="Quiroz J."/>
            <person name="Raj R."/>
            <person name="Weissenberger G."/>
            <person name="Xin Y."/>
            <person name="Zou X."/>
            <person name="Han Y."/>
            <person name="Worley K."/>
            <person name="Muzny D."/>
            <person name="Gibbs R."/>
        </authorList>
    </citation>
    <scope>NUCLEOTIDE SEQUENCE</scope>
    <source>
        <strain evidence="7">HAZT.00-mixed</strain>
        <tissue evidence="7">Whole organism</tissue>
    </source>
</reference>
<dbReference type="Proteomes" id="UP000711488">
    <property type="component" value="Unassembled WGS sequence"/>
</dbReference>
<evidence type="ECO:0000256" key="2">
    <source>
        <dbReference type="ARBA" id="ARBA00022692"/>
    </source>
</evidence>
<dbReference type="Pfam" id="PF03124">
    <property type="entry name" value="EXS"/>
    <property type="match status" value="1"/>
</dbReference>
<name>A0A6A0GZY1_HYAAZ</name>
<reference evidence="7" key="2">
    <citation type="journal article" date="2018" name="Environ. Sci. Technol.">
        <title>The Toxicogenome of Hyalella azteca: A Model for Sediment Ecotoxicology and Evolutionary Toxicology.</title>
        <authorList>
            <person name="Poynton H.C."/>
            <person name="Hasenbein S."/>
            <person name="Benoit J.B."/>
            <person name="Sepulveda M.S."/>
            <person name="Poelchau M.F."/>
            <person name="Hughes D.S.T."/>
            <person name="Murali S.C."/>
            <person name="Chen S."/>
            <person name="Glastad K.M."/>
            <person name="Goodisman M.A.D."/>
            <person name="Werren J.H."/>
            <person name="Vineis J.H."/>
            <person name="Bowen J.L."/>
            <person name="Friedrich M."/>
            <person name="Jones J."/>
            <person name="Robertson H.M."/>
            <person name="Feyereisen R."/>
            <person name="Mechler-Hickson A."/>
            <person name="Mathers N."/>
            <person name="Lee C.E."/>
            <person name="Colbourne J.K."/>
            <person name="Biales A."/>
            <person name="Johnston J.S."/>
            <person name="Wellborn G.A."/>
            <person name="Rosendale A.J."/>
            <person name="Cridge A.G."/>
            <person name="Munoz-Torres M.C."/>
            <person name="Bain P.A."/>
            <person name="Manny A.R."/>
            <person name="Major K.M."/>
            <person name="Lambert F.N."/>
            <person name="Vulpe C.D."/>
            <person name="Tuck P."/>
            <person name="Blalock B.J."/>
            <person name="Lin Y.Y."/>
            <person name="Smith M.E."/>
            <person name="Ochoa-Acuna H."/>
            <person name="Chen M.M."/>
            <person name="Childers C.P."/>
            <person name="Qu J."/>
            <person name="Dugan S."/>
            <person name="Lee S.L."/>
            <person name="Chao H."/>
            <person name="Dinh H."/>
            <person name="Han Y."/>
            <person name="Doddapaneni H."/>
            <person name="Worley K.C."/>
            <person name="Muzny D.M."/>
            <person name="Gibbs R.A."/>
            <person name="Richards S."/>
        </authorList>
    </citation>
    <scope>NUCLEOTIDE SEQUENCE</scope>
    <source>
        <strain evidence="7">HAZT.00-mixed</strain>
        <tissue evidence="7">Whole organism</tissue>
    </source>
</reference>
<feature type="domain" description="EXS" evidence="6">
    <location>
        <begin position="123"/>
        <end position="251"/>
    </location>
</feature>
<keyword evidence="4 5" id="KW-0472">Membrane</keyword>
<feature type="transmembrane region" description="Helical" evidence="5">
    <location>
        <begin position="193"/>
        <end position="211"/>
    </location>
</feature>
<dbReference type="GO" id="GO:0000822">
    <property type="term" value="F:inositol hexakisphosphate binding"/>
    <property type="evidence" value="ECO:0007669"/>
    <property type="project" value="TreeGrafter"/>
</dbReference>
<dbReference type="PANTHER" id="PTHR10783:SF103">
    <property type="entry name" value="SOLUTE CARRIER FAMILY 53 MEMBER 1"/>
    <property type="match status" value="1"/>
</dbReference>
<evidence type="ECO:0000313" key="7">
    <source>
        <dbReference type="EMBL" id="KAA0194561.1"/>
    </source>
</evidence>
<evidence type="ECO:0000256" key="4">
    <source>
        <dbReference type="ARBA" id="ARBA00023136"/>
    </source>
</evidence>
<accession>A0A6A0GZY1</accession>
<evidence type="ECO:0000256" key="5">
    <source>
        <dbReference type="SAM" id="Phobius"/>
    </source>
</evidence>
<evidence type="ECO:0000256" key="1">
    <source>
        <dbReference type="ARBA" id="ARBA00004141"/>
    </source>
</evidence>
<dbReference type="PROSITE" id="PS51380">
    <property type="entry name" value="EXS"/>
    <property type="match status" value="1"/>
</dbReference>
<comment type="caution">
    <text evidence="7">The sequence shown here is derived from an EMBL/GenBank/DDBJ whole genome shotgun (WGS) entry which is preliminary data.</text>
</comment>
<keyword evidence="2 5" id="KW-0812">Transmembrane</keyword>
<reference evidence="7" key="3">
    <citation type="submission" date="2019-06" db="EMBL/GenBank/DDBJ databases">
        <authorList>
            <person name="Poynton C."/>
            <person name="Hasenbein S."/>
            <person name="Benoit J.B."/>
            <person name="Sepulveda M.S."/>
            <person name="Poelchau M.F."/>
            <person name="Murali S.C."/>
            <person name="Chen S."/>
            <person name="Glastad K.M."/>
            <person name="Werren J.H."/>
            <person name="Vineis J.H."/>
            <person name="Bowen J.L."/>
            <person name="Friedrich M."/>
            <person name="Jones J."/>
            <person name="Robertson H.M."/>
            <person name="Feyereisen R."/>
            <person name="Mechler-Hickson A."/>
            <person name="Mathers N."/>
            <person name="Lee C.E."/>
            <person name="Colbourne J.K."/>
            <person name="Biales A."/>
            <person name="Johnston J.S."/>
            <person name="Wellborn G.A."/>
            <person name="Rosendale A.J."/>
            <person name="Cridge A.G."/>
            <person name="Munoz-Torres M.C."/>
            <person name="Bain P.A."/>
            <person name="Manny A.R."/>
            <person name="Major K.M."/>
            <person name="Lambert F.N."/>
            <person name="Vulpe C.D."/>
            <person name="Tuck P."/>
            <person name="Blalock B.J."/>
            <person name="Lin Y.-Y."/>
            <person name="Smith M.E."/>
            <person name="Ochoa-Acuna H."/>
            <person name="Chen M.-J.M."/>
            <person name="Childers C.P."/>
            <person name="Qu J."/>
            <person name="Dugan S."/>
            <person name="Lee S.L."/>
            <person name="Chao H."/>
            <person name="Dinh H."/>
            <person name="Han Y."/>
            <person name="Doddapaneni H."/>
            <person name="Worley K.C."/>
            <person name="Muzny D.M."/>
            <person name="Gibbs R.A."/>
            <person name="Richards S."/>
        </authorList>
    </citation>
    <scope>NUCLEOTIDE SEQUENCE</scope>
    <source>
        <strain evidence="7">HAZT.00-mixed</strain>
        <tissue evidence="7">Whole organism</tissue>
    </source>
</reference>
<dbReference type="OrthoDB" id="9970435at2759"/>
<dbReference type="InterPro" id="IPR004342">
    <property type="entry name" value="EXS_C"/>
</dbReference>
<protein>
    <recommendedName>
        <fullName evidence="6">EXS domain-containing protein</fullName>
    </recommendedName>
</protein>
<dbReference type="EMBL" id="JQDR03010215">
    <property type="protein sequence ID" value="KAA0194561.1"/>
    <property type="molecule type" value="Genomic_DNA"/>
</dbReference>
<organism evidence="7">
    <name type="scientific">Hyalella azteca</name>
    <name type="common">Amphipod</name>
    <dbReference type="NCBI Taxonomy" id="294128"/>
    <lineage>
        <taxon>Eukaryota</taxon>
        <taxon>Metazoa</taxon>
        <taxon>Ecdysozoa</taxon>
        <taxon>Arthropoda</taxon>
        <taxon>Crustacea</taxon>
        <taxon>Multicrustacea</taxon>
        <taxon>Malacostraca</taxon>
        <taxon>Eumalacostraca</taxon>
        <taxon>Peracarida</taxon>
        <taxon>Amphipoda</taxon>
        <taxon>Senticaudata</taxon>
        <taxon>Talitrida</taxon>
        <taxon>Talitroidea</taxon>
        <taxon>Hyalellidae</taxon>
        <taxon>Hyalella</taxon>
    </lineage>
</organism>
<keyword evidence="3 5" id="KW-1133">Transmembrane helix</keyword>
<dbReference type="PANTHER" id="PTHR10783">
    <property type="entry name" value="XENOTROPIC AND POLYTROPIC RETROVIRUS RECEPTOR 1-RELATED"/>
    <property type="match status" value="1"/>
</dbReference>
<dbReference type="AlphaFoldDB" id="A0A6A0GZY1"/>
<gene>
    <name evidence="7" type="ORF">HAZT_HAZT005140</name>
</gene>
<dbReference type="GO" id="GO:0005794">
    <property type="term" value="C:Golgi apparatus"/>
    <property type="evidence" value="ECO:0007669"/>
    <property type="project" value="TreeGrafter"/>
</dbReference>
<comment type="subcellular location">
    <subcellularLocation>
        <location evidence="1">Membrane</location>
        <topology evidence="1">Multi-pass membrane protein</topology>
    </subcellularLocation>
</comment>
<dbReference type="GO" id="GO:0005886">
    <property type="term" value="C:plasma membrane"/>
    <property type="evidence" value="ECO:0007669"/>
    <property type="project" value="TreeGrafter"/>
</dbReference>
<dbReference type="GO" id="GO:0016036">
    <property type="term" value="P:cellular response to phosphate starvation"/>
    <property type="evidence" value="ECO:0007669"/>
    <property type="project" value="TreeGrafter"/>
</dbReference>
<proteinExistence type="predicted"/>
<evidence type="ECO:0000256" key="3">
    <source>
        <dbReference type="ARBA" id="ARBA00022989"/>
    </source>
</evidence>